<keyword evidence="2" id="KW-1185">Reference proteome</keyword>
<evidence type="ECO:0000313" key="1">
    <source>
        <dbReference type="EMBL" id="MBB2996825.1"/>
    </source>
</evidence>
<dbReference type="AlphaFoldDB" id="A0A839QQB6"/>
<evidence type="ECO:0000313" key="2">
    <source>
        <dbReference type="Proteomes" id="UP000523000"/>
    </source>
</evidence>
<comment type="caution">
    <text evidence="1">The sequence shown here is derived from an EMBL/GenBank/DDBJ whole genome shotgun (WGS) entry which is preliminary data.</text>
</comment>
<dbReference type="Proteomes" id="UP000523000">
    <property type="component" value="Unassembled WGS sequence"/>
</dbReference>
<proteinExistence type="predicted"/>
<gene>
    <name evidence="1" type="ORF">E9229_003072</name>
</gene>
<protein>
    <submittedName>
        <fullName evidence="1">Uncharacterized protein</fullName>
    </submittedName>
</protein>
<name>A0A839QQB6_9MICC</name>
<organism evidence="1 2">
    <name type="scientific">Paeniglutamicibacter cryotolerans</name>
    <dbReference type="NCBI Taxonomy" id="670079"/>
    <lineage>
        <taxon>Bacteria</taxon>
        <taxon>Bacillati</taxon>
        <taxon>Actinomycetota</taxon>
        <taxon>Actinomycetes</taxon>
        <taxon>Micrococcales</taxon>
        <taxon>Micrococcaceae</taxon>
        <taxon>Paeniglutamicibacter</taxon>
    </lineage>
</organism>
<accession>A0A839QQB6</accession>
<reference evidence="1 2" key="1">
    <citation type="submission" date="2020-08" db="EMBL/GenBank/DDBJ databases">
        <title>Sequencing the genomes of 1000 actinobacteria strains.</title>
        <authorList>
            <person name="Klenk H.-P."/>
        </authorList>
    </citation>
    <scope>NUCLEOTIDE SEQUENCE [LARGE SCALE GENOMIC DNA]</scope>
    <source>
        <strain evidence="1 2">DSM 22826</strain>
    </source>
</reference>
<sequence>MVESVIMPLIGIVFWSTVSAAAWANTRIAGDVVLDVPLDPTIGPLSYARSGLVIPHAEALVTGCDCGTEDKREEAADPVLVPVDEACTVHGITAVNELDARGCSAWACMDGAAGRACPGFRSRPRIRSMPRTMATVRGGPSNSTIAARAAFAGATKSTW</sequence>
<dbReference type="EMBL" id="JACHVS010000002">
    <property type="protein sequence ID" value="MBB2996825.1"/>
    <property type="molecule type" value="Genomic_DNA"/>
</dbReference>
<dbReference type="RefSeq" id="WP_183512395.1">
    <property type="nucleotide sequence ID" value="NZ_BAABGK010000111.1"/>
</dbReference>